<protein>
    <submittedName>
        <fullName evidence="1">HAD family phosphatase</fullName>
    </submittedName>
</protein>
<reference evidence="1" key="1">
    <citation type="submission" date="2020-08" db="EMBL/GenBank/DDBJ databases">
        <title>Genome public.</title>
        <authorList>
            <person name="Liu C."/>
            <person name="Sun Q."/>
        </authorList>
    </citation>
    <scope>NUCLEOTIDE SEQUENCE</scope>
    <source>
        <strain evidence="1">NSJ-44</strain>
    </source>
</reference>
<dbReference type="AlphaFoldDB" id="A0A926CZG0"/>
<keyword evidence="2" id="KW-1185">Reference proteome</keyword>
<dbReference type="SFLD" id="SFLDS00003">
    <property type="entry name" value="Haloacid_Dehalogenase"/>
    <property type="match status" value="1"/>
</dbReference>
<dbReference type="NCBIfam" id="TIGR01484">
    <property type="entry name" value="HAD-SF-IIB"/>
    <property type="match status" value="1"/>
</dbReference>
<dbReference type="CDD" id="cd07516">
    <property type="entry name" value="HAD_Pase"/>
    <property type="match status" value="1"/>
</dbReference>
<dbReference type="RefSeq" id="WP_249284453.1">
    <property type="nucleotide sequence ID" value="NZ_JACRSO010000001.1"/>
</dbReference>
<dbReference type="NCBIfam" id="TIGR00099">
    <property type="entry name" value="Cof-subfamily"/>
    <property type="match status" value="1"/>
</dbReference>
<dbReference type="EMBL" id="JACRSO010000001">
    <property type="protein sequence ID" value="MBC8528446.1"/>
    <property type="molecule type" value="Genomic_DNA"/>
</dbReference>
<dbReference type="PANTHER" id="PTHR10000:SF8">
    <property type="entry name" value="HAD SUPERFAMILY HYDROLASE-LIKE, TYPE 3"/>
    <property type="match status" value="1"/>
</dbReference>
<dbReference type="InterPro" id="IPR000150">
    <property type="entry name" value="Cof"/>
</dbReference>
<dbReference type="PANTHER" id="PTHR10000">
    <property type="entry name" value="PHOSPHOSERINE PHOSPHATASE"/>
    <property type="match status" value="1"/>
</dbReference>
<dbReference type="GO" id="GO:0005829">
    <property type="term" value="C:cytosol"/>
    <property type="evidence" value="ECO:0007669"/>
    <property type="project" value="TreeGrafter"/>
</dbReference>
<dbReference type="SUPFAM" id="SSF56784">
    <property type="entry name" value="HAD-like"/>
    <property type="match status" value="1"/>
</dbReference>
<accession>A0A926CZG0</accession>
<dbReference type="Proteomes" id="UP000654279">
    <property type="component" value="Unassembled WGS sequence"/>
</dbReference>
<dbReference type="InterPro" id="IPR006379">
    <property type="entry name" value="HAD-SF_hydro_IIB"/>
</dbReference>
<dbReference type="Gene3D" id="3.40.50.1000">
    <property type="entry name" value="HAD superfamily/HAD-like"/>
    <property type="match status" value="1"/>
</dbReference>
<dbReference type="InterPro" id="IPR036412">
    <property type="entry name" value="HAD-like_sf"/>
</dbReference>
<evidence type="ECO:0000313" key="1">
    <source>
        <dbReference type="EMBL" id="MBC8528446.1"/>
    </source>
</evidence>
<dbReference type="InterPro" id="IPR023214">
    <property type="entry name" value="HAD_sf"/>
</dbReference>
<name>A0A926CZG0_9FIRM</name>
<dbReference type="GO" id="GO:0000287">
    <property type="term" value="F:magnesium ion binding"/>
    <property type="evidence" value="ECO:0007669"/>
    <property type="project" value="TreeGrafter"/>
</dbReference>
<organism evidence="1 2">
    <name type="scientific">Luoshenia tenuis</name>
    <dbReference type="NCBI Taxonomy" id="2763654"/>
    <lineage>
        <taxon>Bacteria</taxon>
        <taxon>Bacillati</taxon>
        <taxon>Bacillota</taxon>
        <taxon>Clostridia</taxon>
        <taxon>Christensenellales</taxon>
        <taxon>Christensenellaceae</taxon>
        <taxon>Luoshenia</taxon>
    </lineage>
</organism>
<evidence type="ECO:0000313" key="2">
    <source>
        <dbReference type="Proteomes" id="UP000654279"/>
    </source>
</evidence>
<dbReference type="GO" id="GO:0016791">
    <property type="term" value="F:phosphatase activity"/>
    <property type="evidence" value="ECO:0007669"/>
    <property type="project" value="UniProtKB-ARBA"/>
</dbReference>
<proteinExistence type="predicted"/>
<dbReference type="Pfam" id="PF08282">
    <property type="entry name" value="Hydrolase_3"/>
    <property type="match status" value="1"/>
</dbReference>
<comment type="caution">
    <text evidence="1">The sequence shown here is derived from an EMBL/GenBank/DDBJ whole genome shotgun (WGS) entry which is preliminary data.</text>
</comment>
<sequence>MPAIQMVCSDIDGTILNSRHQASQRTCTAILRAAQQVPFVLVSARSPKGVGAVADMLGLAHQPMICFSGALLVYHGRLERLAFLDAGASAKVVQLCRALGVHLSVYEGENWFCERFDPWAKQEADIVGFQPELRAFAPLAAQWRARQAGPDKLLCMAPPAQLDRLTAQLQACPEAELLAVSRSKDTYLEVGARGVSKPMAIDALARRLGIGRQSILAMGDHDNDIEMLRYAGMGVAMGQAPDPVRLAADALTLTQDEDGAALAIERYLFKEK</sequence>
<dbReference type="Gene3D" id="3.30.1240.10">
    <property type="match status" value="1"/>
</dbReference>
<gene>
    <name evidence="1" type="ORF">H8699_03225</name>
</gene>
<dbReference type="SFLD" id="SFLDG01140">
    <property type="entry name" value="C2.B:_Phosphomannomutase_and_P"/>
    <property type="match status" value="1"/>
</dbReference>